<evidence type="ECO:0000256" key="1">
    <source>
        <dbReference type="SAM" id="MobiDB-lite"/>
    </source>
</evidence>
<dbReference type="RefSeq" id="XP_034279605.1">
    <property type="nucleotide sequence ID" value="XM_034423714.2"/>
</dbReference>
<dbReference type="AlphaFoldDB" id="A0A6P9CIB2"/>
<feature type="signal peptide" evidence="2">
    <location>
        <begin position="1"/>
        <end position="16"/>
    </location>
</feature>
<keyword evidence="3" id="KW-1185">Reference proteome</keyword>
<protein>
    <submittedName>
        <fullName evidence="4">Uncharacterized protein LOC117669352 isoform X1</fullName>
    </submittedName>
</protein>
<evidence type="ECO:0000313" key="4">
    <source>
        <dbReference type="RefSeq" id="XP_034279605.1"/>
    </source>
</evidence>
<name>A0A6P9CIB2_PANGU</name>
<evidence type="ECO:0000256" key="2">
    <source>
        <dbReference type="SAM" id="SignalP"/>
    </source>
</evidence>
<feature type="compositionally biased region" description="Gly residues" evidence="1">
    <location>
        <begin position="208"/>
        <end position="219"/>
    </location>
</feature>
<gene>
    <name evidence="4" type="primary">LOC117669352</name>
</gene>
<keyword evidence="2" id="KW-0732">Signal</keyword>
<feature type="region of interest" description="Disordered" evidence="1">
    <location>
        <begin position="172"/>
        <end position="219"/>
    </location>
</feature>
<accession>A0A6P9CIB2</accession>
<reference evidence="4" key="1">
    <citation type="submission" date="2025-08" db="UniProtKB">
        <authorList>
            <consortium name="RefSeq"/>
        </authorList>
    </citation>
    <scope>IDENTIFICATION</scope>
    <source>
        <tissue evidence="4">Blood</tissue>
    </source>
</reference>
<feature type="compositionally biased region" description="Gly residues" evidence="1">
    <location>
        <begin position="189"/>
        <end position="199"/>
    </location>
</feature>
<dbReference type="GeneID" id="117669352"/>
<organism evidence="3 4">
    <name type="scientific">Pantherophis guttatus</name>
    <name type="common">Corn snake</name>
    <name type="synonym">Elaphe guttata</name>
    <dbReference type="NCBI Taxonomy" id="94885"/>
    <lineage>
        <taxon>Eukaryota</taxon>
        <taxon>Metazoa</taxon>
        <taxon>Chordata</taxon>
        <taxon>Craniata</taxon>
        <taxon>Vertebrata</taxon>
        <taxon>Euteleostomi</taxon>
        <taxon>Lepidosauria</taxon>
        <taxon>Squamata</taxon>
        <taxon>Bifurcata</taxon>
        <taxon>Unidentata</taxon>
        <taxon>Episquamata</taxon>
        <taxon>Toxicofera</taxon>
        <taxon>Serpentes</taxon>
        <taxon>Colubroidea</taxon>
        <taxon>Colubridae</taxon>
        <taxon>Colubrinae</taxon>
        <taxon>Pantherophis</taxon>
    </lineage>
</organism>
<dbReference type="Proteomes" id="UP001652622">
    <property type="component" value="Unplaced"/>
</dbReference>
<evidence type="ECO:0000313" key="3">
    <source>
        <dbReference type="Proteomes" id="UP001652622"/>
    </source>
</evidence>
<dbReference type="KEGG" id="pgut:117669352"/>
<dbReference type="InParanoid" id="A0A6P9CIB2"/>
<feature type="chain" id="PRO_5027560807" evidence="2">
    <location>
        <begin position="17"/>
        <end position="219"/>
    </location>
</feature>
<proteinExistence type="predicted"/>
<sequence>MYLLLIFALTFTLSTQLKNEDRMLERMLGSMGEEGLAQLMNSLEEKKLDRLMDCLEMECKDEEFVEIMPRVLEIIKGINGGKAGCSLIKTFIKFGYMYNLVTELREEDMIKIINELTEKHLQTLINMSKGKVTMTELVVLAKKLLPIIENAQHGTEVTKLIETLKNALQLQQNSVNRRRSGRRSNNQGSSGGLRSGGQGDTNAANGGRMSGTQGGGGTQ</sequence>